<organism evidence="3 4">
    <name type="scientific">Lysinibacillus odysseyi 34hs-1 = NBRC 100172</name>
    <dbReference type="NCBI Taxonomy" id="1220589"/>
    <lineage>
        <taxon>Bacteria</taxon>
        <taxon>Bacillati</taxon>
        <taxon>Bacillota</taxon>
        <taxon>Bacilli</taxon>
        <taxon>Bacillales</taxon>
        <taxon>Bacillaceae</taxon>
        <taxon>Lysinibacillus</taxon>
    </lineage>
</organism>
<dbReference type="InterPro" id="IPR029045">
    <property type="entry name" value="ClpP/crotonase-like_dom_sf"/>
</dbReference>
<dbReference type="PANTHER" id="PTHR11941">
    <property type="entry name" value="ENOYL-COA HYDRATASE-RELATED"/>
    <property type="match status" value="1"/>
</dbReference>
<dbReference type="InterPro" id="IPR001753">
    <property type="entry name" value="Enoyl-CoA_hydra/iso"/>
</dbReference>
<dbReference type="GO" id="GO:0016836">
    <property type="term" value="F:hydro-lyase activity"/>
    <property type="evidence" value="ECO:0007669"/>
    <property type="project" value="UniProtKB-ARBA"/>
</dbReference>
<dbReference type="InterPro" id="IPR014748">
    <property type="entry name" value="Enoyl-CoA_hydra_C"/>
</dbReference>
<comment type="caution">
    <text evidence="3">The sequence shown here is derived from an EMBL/GenBank/DDBJ whole genome shotgun (WGS) entry which is preliminary data.</text>
</comment>
<dbReference type="Pfam" id="PF00378">
    <property type="entry name" value="ECH_1"/>
    <property type="match status" value="1"/>
</dbReference>
<sequence length="260" mass="27947">MEKVLLHIEEGIAVITINSPPMNILNADVVNGLLQVTADIRNHDEVKVVVLTGQGTRAFMAGGDIKSFPELIGKGENVAYQGSKFLQAPLDAVMNLPFPTICVLNGLAFGGGCELALSCDFRIAEEHVEIGLPEVKLGLFPGAGGTQRLPRLIGISKAKELIFTGESVSASKALEIGLVNDVVKTGEGMQAAYTLSRKMSRHSAKALQYAKLAIDEGLNGGLKEGLETEARYFGKVFQTEDVKEGVSAFMEKRRAVFKDR</sequence>
<dbReference type="PANTHER" id="PTHR11941:SF54">
    <property type="entry name" value="ENOYL-COA HYDRATASE, MITOCHONDRIAL"/>
    <property type="match status" value="1"/>
</dbReference>
<comment type="similarity">
    <text evidence="1">Belongs to the enoyl-CoA hydratase/isomerase family.</text>
</comment>
<proteinExistence type="inferred from homology"/>
<dbReference type="eggNOG" id="COG1024">
    <property type="taxonomic scope" value="Bacteria"/>
</dbReference>
<dbReference type="FunFam" id="1.10.12.10:FF:000001">
    <property type="entry name" value="Probable enoyl-CoA hydratase, mitochondrial"/>
    <property type="match status" value="1"/>
</dbReference>
<dbReference type="EMBL" id="JPVP01000048">
    <property type="protein sequence ID" value="KGR87193.1"/>
    <property type="molecule type" value="Genomic_DNA"/>
</dbReference>
<gene>
    <name evidence="3" type="ORF">CD32_03970</name>
</gene>
<evidence type="ECO:0000256" key="2">
    <source>
        <dbReference type="ARBA" id="ARBA00023239"/>
    </source>
</evidence>
<dbReference type="Gene3D" id="3.90.226.10">
    <property type="entry name" value="2-enoyl-CoA Hydratase, Chain A, domain 1"/>
    <property type="match status" value="1"/>
</dbReference>
<dbReference type="Gene3D" id="1.10.12.10">
    <property type="entry name" value="Lyase 2-enoyl-coa Hydratase, Chain A, domain 2"/>
    <property type="match status" value="1"/>
</dbReference>
<name>A0A0A3IWD6_9BACI</name>
<dbReference type="FunFam" id="3.90.226.10:FF:000009">
    <property type="entry name" value="Carnitinyl-CoA dehydratase"/>
    <property type="match status" value="1"/>
</dbReference>
<dbReference type="GO" id="GO:0006635">
    <property type="term" value="P:fatty acid beta-oxidation"/>
    <property type="evidence" value="ECO:0007669"/>
    <property type="project" value="TreeGrafter"/>
</dbReference>
<evidence type="ECO:0000313" key="3">
    <source>
        <dbReference type="EMBL" id="KGR87193.1"/>
    </source>
</evidence>
<protein>
    <submittedName>
        <fullName evidence="3">Enoyl-CoA hydratase</fullName>
    </submittedName>
</protein>
<dbReference type="SUPFAM" id="SSF52096">
    <property type="entry name" value="ClpP/crotonase"/>
    <property type="match status" value="1"/>
</dbReference>
<accession>A0A0A3IWD6</accession>
<keyword evidence="4" id="KW-1185">Reference proteome</keyword>
<evidence type="ECO:0000256" key="1">
    <source>
        <dbReference type="ARBA" id="ARBA00005254"/>
    </source>
</evidence>
<dbReference type="OrthoDB" id="9775794at2"/>
<reference evidence="3 4" key="1">
    <citation type="submission" date="2014-02" db="EMBL/GenBank/DDBJ databases">
        <title>Draft genome sequence of Lysinibacillus odysseyi NBRC 100172.</title>
        <authorList>
            <person name="Zhang F."/>
            <person name="Wang G."/>
            <person name="Zhang L."/>
        </authorList>
    </citation>
    <scope>NUCLEOTIDE SEQUENCE [LARGE SCALE GENOMIC DNA]</scope>
    <source>
        <strain evidence="3 4">NBRC 100172</strain>
    </source>
</reference>
<dbReference type="STRING" id="1220589.CD32_03970"/>
<dbReference type="RefSeq" id="WP_036151511.1">
    <property type="nucleotide sequence ID" value="NZ_AVCX01000015.1"/>
</dbReference>
<dbReference type="Proteomes" id="UP000030437">
    <property type="component" value="Unassembled WGS sequence"/>
</dbReference>
<evidence type="ECO:0000313" key="4">
    <source>
        <dbReference type="Proteomes" id="UP000030437"/>
    </source>
</evidence>
<dbReference type="AlphaFoldDB" id="A0A0A3IWD6"/>
<keyword evidence="2" id="KW-0456">Lyase</keyword>
<dbReference type="CDD" id="cd06558">
    <property type="entry name" value="crotonase-like"/>
    <property type="match status" value="1"/>
</dbReference>